<feature type="non-terminal residue" evidence="1">
    <location>
        <position position="1"/>
    </location>
</feature>
<dbReference type="InterPro" id="IPR036946">
    <property type="entry name" value="G_retro_matrix_sf"/>
</dbReference>
<evidence type="ECO:0000313" key="1">
    <source>
        <dbReference type="EMBL" id="TEA38491.1"/>
    </source>
</evidence>
<dbReference type="InterPro" id="IPR010999">
    <property type="entry name" value="Retrovr_matrix"/>
</dbReference>
<dbReference type="Gene3D" id="1.10.150.180">
    <property type="entry name" value="Gamma-retroviral matrix domain"/>
    <property type="match status" value="1"/>
</dbReference>
<dbReference type="AlphaFoldDB" id="A0A484GT06"/>
<dbReference type="EMBL" id="QWLN02004798">
    <property type="protein sequence ID" value="TEA38491.1"/>
    <property type="molecule type" value="Genomic_DNA"/>
</dbReference>
<proteinExistence type="predicted"/>
<evidence type="ECO:0000313" key="2">
    <source>
        <dbReference type="Proteomes" id="UP000295264"/>
    </source>
</evidence>
<keyword evidence="2" id="KW-1185">Reference proteome</keyword>
<feature type="non-terminal residue" evidence="1">
    <location>
        <position position="37"/>
    </location>
</feature>
<reference evidence="1 2" key="1">
    <citation type="journal article" date="2018" name="Genomics">
        <title>Molecular footprints of inshore aquatic adaptation in Indo-Pacific humpback dolphin (Sousa chinensis).</title>
        <authorList>
            <person name="Ming Y."/>
            <person name="Jian J."/>
            <person name="Yu F."/>
            <person name="Yu X."/>
            <person name="Wang J."/>
            <person name="Liu W."/>
        </authorList>
    </citation>
    <scope>NUCLEOTIDE SEQUENCE [LARGE SCALE GENOMIC DNA]</scope>
    <source>
        <strain evidence="1">MY-2018</strain>
        <tissue evidence="1">Skin</tissue>
    </source>
</reference>
<protein>
    <submittedName>
        <fullName evidence="1">Uncharacterized protein</fullName>
    </submittedName>
</protein>
<accession>A0A484GT06</accession>
<gene>
    <name evidence="1" type="ORF">DBR06_SOUSAS110392</name>
</gene>
<comment type="caution">
    <text evidence="1">The sequence shown here is derived from an EMBL/GenBank/DDBJ whole genome shotgun (WGS) entry which is preliminary data.</text>
</comment>
<dbReference type="SUPFAM" id="SSF47836">
    <property type="entry name" value="Retroviral matrix proteins"/>
    <property type="match status" value="1"/>
</dbReference>
<organism evidence="1 2">
    <name type="scientific">Sousa chinensis</name>
    <name type="common">Indo-pacific humpbacked dolphin</name>
    <name type="synonym">Steno chinensis</name>
    <dbReference type="NCBI Taxonomy" id="103600"/>
    <lineage>
        <taxon>Eukaryota</taxon>
        <taxon>Metazoa</taxon>
        <taxon>Chordata</taxon>
        <taxon>Craniata</taxon>
        <taxon>Vertebrata</taxon>
        <taxon>Euteleostomi</taxon>
        <taxon>Mammalia</taxon>
        <taxon>Eutheria</taxon>
        <taxon>Laurasiatheria</taxon>
        <taxon>Artiodactyla</taxon>
        <taxon>Whippomorpha</taxon>
        <taxon>Cetacea</taxon>
        <taxon>Odontoceti</taxon>
        <taxon>Delphinidae</taxon>
        <taxon>Sousa</taxon>
    </lineage>
</organism>
<dbReference type="Proteomes" id="UP000295264">
    <property type="component" value="Unassembled WGS sequence"/>
</dbReference>
<sequence length="37" mass="4463">NGSLNYNTILQLDFYCRKMGKWTEVPYVQAFMILYQN</sequence>
<name>A0A484GT06_SOUCH</name>